<feature type="transmembrane region" description="Helical" evidence="1">
    <location>
        <begin position="167"/>
        <end position="187"/>
    </location>
</feature>
<keyword evidence="3" id="KW-1185">Reference proteome</keyword>
<dbReference type="OrthoDB" id="7683804at2759"/>
<feature type="transmembrane region" description="Helical" evidence="1">
    <location>
        <begin position="193"/>
        <end position="215"/>
    </location>
</feature>
<dbReference type="Proteomes" id="UP000752696">
    <property type="component" value="Unassembled WGS sequence"/>
</dbReference>
<evidence type="ECO:0000313" key="2">
    <source>
        <dbReference type="EMBL" id="CAD1472093.1"/>
    </source>
</evidence>
<comment type="caution">
    <text evidence="2">The sequence shown here is derived from an EMBL/GenBank/DDBJ whole genome shotgun (WGS) entry which is preliminary data.</text>
</comment>
<evidence type="ECO:0000313" key="3">
    <source>
        <dbReference type="Proteomes" id="UP000752696"/>
    </source>
</evidence>
<proteinExistence type="predicted"/>
<keyword evidence="1" id="KW-1133">Transmembrane helix</keyword>
<gene>
    <name evidence="2" type="ORF">MHI_LOCUS260351</name>
</gene>
<organism evidence="2 3">
    <name type="scientific">Heterotrigona itama</name>
    <dbReference type="NCBI Taxonomy" id="395501"/>
    <lineage>
        <taxon>Eukaryota</taxon>
        <taxon>Metazoa</taxon>
        <taxon>Ecdysozoa</taxon>
        <taxon>Arthropoda</taxon>
        <taxon>Hexapoda</taxon>
        <taxon>Insecta</taxon>
        <taxon>Pterygota</taxon>
        <taxon>Neoptera</taxon>
        <taxon>Endopterygota</taxon>
        <taxon>Hymenoptera</taxon>
        <taxon>Apocrita</taxon>
        <taxon>Aculeata</taxon>
        <taxon>Apoidea</taxon>
        <taxon>Anthophila</taxon>
        <taxon>Apidae</taxon>
        <taxon>Heterotrigona</taxon>
    </lineage>
</organism>
<keyword evidence="1" id="KW-0472">Membrane</keyword>
<accession>A0A6V7H3X1</accession>
<keyword evidence="1" id="KW-0812">Transmembrane</keyword>
<protein>
    <submittedName>
        <fullName evidence="2">Uncharacterized protein</fullName>
    </submittedName>
</protein>
<sequence length="287" mass="32653">RKTQVHAIARHSRDFISNNGYLELFERSMHFWINKPAGRYYGFTGRQYPATPRPKSRISHCRYIGEPRQMITPLHRFQNLNTMGNTAGPSNSCRMIRTTIRTNNETQSNFPAGSTQHPQLNNISNNVTTAGNNQLILSNTTSNGTNRSLLDFSEFNDAELASYRLRCGVWITFVLATGFVAAAKFYFSDRGQGIEIFVFWGLLTLSLFACLYSILYCRNQRNNHQEHQIQEEHIASVTATTSMPNENIRPISVVRQNPPPPYHIAILIPSNNPSEEAPPPSYDKIMR</sequence>
<evidence type="ECO:0000256" key="1">
    <source>
        <dbReference type="SAM" id="Phobius"/>
    </source>
</evidence>
<dbReference type="EMBL" id="CAJDYZ010004957">
    <property type="protein sequence ID" value="CAD1472093.1"/>
    <property type="molecule type" value="Genomic_DNA"/>
</dbReference>
<reference evidence="2" key="1">
    <citation type="submission" date="2020-07" db="EMBL/GenBank/DDBJ databases">
        <authorList>
            <person name="Nazaruddin N."/>
        </authorList>
    </citation>
    <scope>NUCLEOTIDE SEQUENCE</scope>
</reference>
<name>A0A6V7H3X1_9HYME</name>
<dbReference type="AlphaFoldDB" id="A0A6V7H3X1"/>
<feature type="non-terminal residue" evidence="2">
    <location>
        <position position="287"/>
    </location>
</feature>